<evidence type="ECO:0000313" key="2">
    <source>
        <dbReference type="Proteomes" id="UP000035760"/>
    </source>
</evidence>
<organism evidence="1 2">
    <name type="scientific">Candidatus Competibacter denitrificans Run_A_D11</name>
    <dbReference type="NCBI Taxonomy" id="1400863"/>
    <lineage>
        <taxon>Bacteria</taxon>
        <taxon>Pseudomonadati</taxon>
        <taxon>Pseudomonadota</taxon>
        <taxon>Gammaproteobacteria</taxon>
        <taxon>Candidatus Competibacteraceae</taxon>
        <taxon>Candidatus Competibacter</taxon>
    </lineage>
</organism>
<accession>W6MDM9</accession>
<dbReference type="RefSeq" id="WP_048673673.1">
    <property type="nucleotide sequence ID" value="NZ_CBTJ020000047.1"/>
</dbReference>
<protein>
    <recommendedName>
        <fullName evidence="3">Integrative conjugative element protein, RAQPRD family</fullName>
    </recommendedName>
</protein>
<dbReference type="Proteomes" id="UP000035760">
    <property type="component" value="Unassembled WGS sequence"/>
</dbReference>
<sequence>MTFLLSRRFRQAFFSPRLFLIGSLVLVTPWATAQDLTQRQAIAAIIQELDYLIEHGERLAHRHAGDRAPIRFNYGAFLAQLRTTRERASAYLNETHQTVLTSPPAPVTDSLTVRR</sequence>
<reference evidence="1" key="1">
    <citation type="submission" date="2013-07" db="EMBL/GenBank/DDBJ databases">
        <authorList>
            <person name="McIlroy S."/>
        </authorList>
    </citation>
    <scope>NUCLEOTIDE SEQUENCE [LARGE SCALE GENOMIC DNA]</scope>
    <source>
        <strain evidence="1">Run_A_D11</strain>
    </source>
</reference>
<proteinExistence type="predicted"/>
<dbReference type="STRING" id="1400863.BN873_40003"/>
<name>W6MDM9_9GAMM</name>
<dbReference type="AlphaFoldDB" id="W6MDM9"/>
<evidence type="ECO:0008006" key="3">
    <source>
        <dbReference type="Google" id="ProtNLM"/>
    </source>
</evidence>
<dbReference type="EMBL" id="CBTJ020000047">
    <property type="protein sequence ID" value="CDI03143.1"/>
    <property type="molecule type" value="Genomic_DNA"/>
</dbReference>
<keyword evidence="2" id="KW-1185">Reference proteome</keyword>
<reference evidence="1" key="2">
    <citation type="submission" date="2014-03" db="EMBL/GenBank/DDBJ databases">
        <title>Candidatus Competibacter-lineage genomes retrieved from metagenomes reveal functional metabolic diversity.</title>
        <authorList>
            <person name="McIlroy S.J."/>
            <person name="Albertsen M."/>
            <person name="Andresen E.K."/>
            <person name="Saunders A.M."/>
            <person name="Kristiansen R."/>
            <person name="Stokholm-Bjerregaard M."/>
            <person name="Nielsen K.L."/>
            <person name="Nielsen P.H."/>
        </authorList>
    </citation>
    <scope>NUCLEOTIDE SEQUENCE</scope>
    <source>
        <strain evidence="1">Run_A_D11</strain>
    </source>
</reference>
<evidence type="ECO:0000313" key="1">
    <source>
        <dbReference type="EMBL" id="CDI03143.1"/>
    </source>
</evidence>
<gene>
    <name evidence="1" type="ORF">BN873_40003</name>
</gene>
<comment type="caution">
    <text evidence="1">The sequence shown here is derived from an EMBL/GenBank/DDBJ whole genome shotgun (WGS) entry which is preliminary data.</text>
</comment>